<keyword evidence="3" id="KW-0732">Signal</keyword>
<dbReference type="Proteomes" id="UP001378956">
    <property type="component" value="Unassembled WGS sequence"/>
</dbReference>
<dbReference type="SUPFAM" id="SSF51004">
    <property type="entry name" value="C-terminal (heme d1) domain of cytochrome cd1-nitrite reductase"/>
    <property type="match status" value="1"/>
</dbReference>
<evidence type="ECO:0000313" key="5">
    <source>
        <dbReference type="Proteomes" id="UP001378956"/>
    </source>
</evidence>
<dbReference type="InterPro" id="IPR011048">
    <property type="entry name" value="Haem_d1_sf"/>
</dbReference>
<dbReference type="EC" id="3.1.1.-" evidence="4"/>
<proteinExistence type="inferred from homology"/>
<feature type="signal peptide" evidence="3">
    <location>
        <begin position="1"/>
        <end position="28"/>
    </location>
</feature>
<dbReference type="InterPro" id="IPR019405">
    <property type="entry name" value="Lactonase_7-beta_prop"/>
</dbReference>
<evidence type="ECO:0000256" key="1">
    <source>
        <dbReference type="ARBA" id="ARBA00005564"/>
    </source>
</evidence>
<dbReference type="Gene3D" id="2.130.10.10">
    <property type="entry name" value="YVTN repeat-like/Quinoprotein amine dehydrogenase"/>
    <property type="match status" value="1"/>
</dbReference>
<dbReference type="InterPro" id="IPR015943">
    <property type="entry name" value="WD40/YVTN_repeat-like_dom_sf"/>
</dbReference>
<evidence type="ECO:0000256" key="3">
    <source>
        <dbReference type="SAM" id="SignalP"/>
    </source>
</evidence>
<dbReference type="RefSeq" id="WP_337717435.1">
    <property type="nucleotide sequence ID" value="NZ_JBBEUB010000008.1"/>
</dbReference>
<evidence type="ECO:0000256" key="2">
    <source>
        <dbReference type="ARBA" id="ARBA00022526"/>
    </source>
</evidence>
<keyword evidence="2" id="KW-0119">Carbohydrate metabolism</keyword>
<accession>A0ABU8NSP5</accession>
<keyword evidence="5" id="KW-1185">Reference proteome</keyword>
<dbReference type="Pfam" id="PF10282">
    <property type="entry name" value="Lactonase"/>
    <property type="match status" value="1"/>
</dbReference>
<name>A0ABU8NSP5_9SPHI</name>
<comment type="similarity">
    <text evidence="1">Belongs to the cycloisomerase 2 family.</text>
</comment>
<sequence length="384" mass="41978">MNCFKKCRKQAVPFLAMLLLPLIGLSQKTITSSKTFDLLIGTYTRTNESKGILVYRFDDESGKMTYLNQIDGVENPAFLTVSNDLKFVYAVNSNKVGEVSSFKFDRSTGKLEFINKQSSSGVGPAHVAIDRDGKNVFVSNYGSGSLTVLPINGDGSLAQASQTIQDEGGSANKLRQEGPHVHSALLSKNEKILFYADLGTDKINIYNYDSSKKMPLTPAGPAFESVQPGNGPRHMDFSPDQKYLYLVQEMTAIVNVYSCNNGKLTFLQSVNMMPEAFTENSAADIHVSPNGLFLYASNRGNANNIVAYAINRKNGRLTFVERYNVDKTPRNFVITPSGNFMLVAAQDANNVSVYKINKATGKLTGTSVKIDVGQPVCLKLVPAE</sequence>
<dbReference type="PANTHER" id="PTHR30344">
    <property type="entry name" value="6-PHOSPHOGLUCONOLACTONASE-RELATED"/>
    <property type="match status" value="1"/>
</dbReference>
<gene>
    <name evidence="4" type="ORF">WAE58_21030</name>
</gene>
<comment type="caution">
    <text evidence="4">The sequence shown here is derived from an EMBL/GenBank/DDBJ whole genome shotgun (WGS) entry which is preliminary data.</text>
</comment>
<keyword evidence="2" id="KW-0313">Glucose metabolism</keyword>
<dbReference type="GO" id="GO:0016787">
    <property type="term" value="F:hydrolase activity"/>
    <property type="evidence" value="ECO:0007669"/>
    <property type="project" value="UniProtKB-KW"/>
</dbReference>
<reference evidence="4 5" key="1">
    <citation type="submission" date="2024-03" db="EMBL/GenBank/DDBJ databases">
        <title>Sequence of Lycoming College Course Isolates.</title>
        <authorList>
            <person name="Plotts O."/>
            <person name="Newman J."/>
        </authorList>
    </citation>
    <scope>NUCLEOTIDE SEQUENCE [LARGE SCALE GENOMIC DNA]</scope>
    <source>
        <strain evidence="4 5">CJB-3</strain>
    </source>
</reference>
<evidence type="ECO:0000313" key="4">
    <source>
        <dbReference type="EMBL" id="MEJ2904943.1"/>
    </source>
</evidence>
<protein>
    <submittedName>
        <fullName evidence="4">Lactonase family protein</fullName>
        <ecNumber evidence="4">3.1.1.-</ecNumber>
    </submittedName>
</protein>
<organism evidence="4 5">
    <name type="scientific">Pedobacter panaciterrae</name>
    <dbReference type="NCBI Taxonomy" id="363849"/>
    <lineage>
        <taxon>Bacteria</taxon>
        <taxon>Pseudomonadati</taxon>
        <taxon>Bacteroidota</taxon>
        <taxon>Sphingobacteriia</taxon>
        <taxon>Sphingobacteriales</taxon>
        <taxon>Sphingobacteriaceae</taxon>
        <taxon>Pedobacter</taxon>
    </lineage>
</organism>
<dbReference type="InterPro" id="IPR050282">
    <property type="entry name" value="Cycloisomerase_2"/>
</dbReference>
<dbReference type="EMBL" id="JBBEUB010000008">
    <property type="protein sequence ID" value="MEJ2904943.1"/>
    <property type="molecule type" value="Genomic_DNA"/>
</dbReference>
<dbReference type="PANTHER" id="PTHR30344:SF1">
    <property type="entry name" value="6-PHOSPHOGLUCONOLACTONASE"/>
    <property type="match status" value="1"/>
</dbReference>
<keyword evidence="4" id="KW-0378">Hydrolase</keyword>
<feature type="chain" id="PRO_5045805925" evidence="3">
    <location>
        <begin position="29"/>
        <end position="384"/>
    </location>
</feature>